<keyword evidence="6" id="KW-1185">Reference proteome</keyword>
<comment type="caution">
    <text evidence="5">The sequence shown here is derived from an EMBL/GenBank/DDBJ whole genome shotgun (WGS) entry which is preliminary data.</text>
</comment>
<gene>
    <name evidence="5" type="primary">nagZ</name>
    <name evidence="5" type="ORF">KCX74_08775</name>
</gene>
<feature type="domain" description="Glycoside hydrolase family 3 N-terminal" evidence="4">
    <location>
        <begin position="65"/>
        <end position="386"/>
    </location>
</feature>
<evidence type="ECO:0000256" key="2">
    <source>
        <dbReference type="ARBA" id="ARBA00022801"/>
    </source>
</evidence>
<comment type="similarity">
    <text evidence="1">Belongs to the glycosyl hydrolase 3 family.</text>
</comment>
<dbReference type="InterPro" id="IPR036962">
    <property type="entry name" value="Glyco_hydro_3_N_sf"/>
</dbReference>
<dbReference type="EC" id="3.2.1.52" evidence="5"/>
<dbReference type="EMBL" id="JAGSOT010000022">
    <property type="protein sequence ID" value="MBR7796135.1"/>
    <property type="molecule type" value="Genomic_DNA"/>
</dbReference>
<dbReference type="AlphaFoldDB" id="A0A941DT41"/>
<dbReference type="InterPro" id="IPR017853">
    <property type="entry name" value="GH"/>
</dbReference>
<evidence type="ECO:0000256" key="1">
    <source>
        <dbReference type="ARBA" id="ARBA00005336"/>
    </source>
</evidence>
<evidence type="ECO:0000259" key="4">
    <source>
        <dbReference type="Pfam" id="PF00933"/>
    </source>
</evidence>
<dbReference type="InterPro" id="IPR001764">
    <property type="entry name" value="Glyco_hydro_3_N"/>
</dbReference>
<dbReference type="PANTHER" id="PTHR30480:SF16">
    <property type="entry name" value="GLYCOSIDE HYDROLASE FAMILY 3 DOMAIN PROTEIN"/>
    <property type="match status" value="1"/>
</dbReference>
<keyword evidence="2 5" id="KW-0378">Hydrolase</keyword>
<dbReference type="GO" id="GO:0009254">
    <property type="term" value="P:peptidoglycan turnover"/>
    <property type="evidence" value="ECO:0007669"/>
    <property type="project" value="TreeGrafter"/>
</dbReference>
<keyword evidence="3 5" id="KW-0326">Glycosidase</keyword>
<proteinExistence type="inferred from homology"/>
<dbReference type="RefSeq" id="WP_166530299.1">
    <property type="nucleotide sequence ID" value="NZ_JAGSOT010000022.1"/>
</dbReference>
<dbReference type="InterPro" id="IPR019800">
    <property type="entry name" value="Glyco_hydro_3_AS"/>
</dbReference>
<dbReference type="PANTHER" id="PTHR30480">
    <property type="entry name" value="BETA-HEXOSAMINIDASE-RELATED"/>
    <property type="match status" value="1"/>
</dbReference>
<dbReference type="GO" id="GO:0005975">
    <property type="term" value="P:carbohydrate metabolic process"/>
    <property type="evidence" value="ECO:0007669"/>
    <property type="project" value="InterPro"/>
</dbReference>
<evidence type="ECO:0000313" key="6">
    <source>
        <dbReference type="Proteomes" id="UP000675284"/>
    </source>
</evidence>
<dbReference type="GO" id="GO:0004563">
    <property type="term" value="F:beta-N-acetylhexosaminidase activity"/>
    <property type="evidence" value="ECO:0007669"/>
    <property type="project" value="UniProtKB-EC"/>
</dbReference>
<evidence type="ECO:0000256" key="3">
    <source>
        <dbReference type="ARBA" id="ARBA00023295"/>
    </source>
</evidence>
<protein>
    <submittedName>
        <fullName evidence="5">Beta-N-acetylhexosaminidase</fullName>
        <ecNumber evidence="5">3.2.1.52</ecNumber>
    </submittedName>
</protein>
<dbReference type="Proteomes" id="UP000675284">
    <property type="component" value="Unassembled WGS sequence"/>
</dbReference>
<accession>A0A941DT41</accession>
<name>A0A941DT41_9BACI</name>
<sequence length="412" mass="45128">MKSNSLLKATGLCLLFALLLTSYNWSKVKGVSPTTVFENSGHTIDITKKITPHSPIQATIDKMSLKEKIGQLVMVGVDSTSMDRRIKKLIQQQHVSGAILFTKNLESVQQAKQLINNLKKSNANNPASLFIGIDEEGGRVSRMPEEFLSTPASREIGDSADLNWAYHTGQVIAMKVDSLGFNINFAPVLDIDSNSNNPVIGDRSFGSSPAKVSDFGITQMKGMQSEQVISVVKHFPGHGDTTSDSHIQLPTIDHPKSRLMQVELLPFQRAITKGADAVMVGHLLVTAYDNDSPASMSKTIISGLLREELDFNGVVVTDDMTMGAIQDNYDIGEAAVQSIKAGSDLILVCHDYDNAESVINGIKYAVQADEITEMRIDQSVERILKLKQKYQLTDASIEHVAIDEINQAIKTW</sequence>
<reference evidence="5" key="1">
    <citation type="submission" date="2021-04" db="EMBL/GenBank/DDBJ databases">
        <title>Isolation and polyphasic classification of algal microorganism.</title>
        <authorList>
            <person name="Wang S."/>
        </authorList>
    </citation>
    <scope>NUCLEOTIDE SEQUENCE</scope>
    <source>
        <strain evidence="5">720a</strain>
    </source>
</reference>
<dbReference type="Gene3D" id="3.20.20.300">
    <property type="entry name" value="Glycoside hydrolase, family 3, N-terminal domain"/>
    <property type="match status" value="1"/>
</dbReference>
<evidence type="ECO:0000313" key="5">
    <source>
        <dbReference type="EMBL" id="MBR7796135.1"/>
    </source>
</evidence>
<organism evidence="5 6">
    <name type="scientific">Virgibacillus salarius</name>
    <dbReference type="NCBI Taxonomy" id="447199"/>
    <lineage>
        <taxon>Bacteria</taxon>
        <taxon>Bacillati</taxon>
        <taxon>Bacillota</taxon>
        <taxon>Bacilli</taxon>
        <taxon>Bacillales</taxon>
        <taxon>Bacillaceae</taxon>
        <taxon>Virgibacillus</taxon>
    </lineage>
</organism>
<dbReference type="SUPFAM" id="SSF51445">
    <property type="entry name" value="(Trans)glycosidases"/>
    <property type="match status" value="1"/>
</dbReference>
<dbReference type="Pfam" id="PF00933">
    <property type="entry name" value="Glyco_hydro_3"/>
    <property type="match status" value="1"/>
</dbReference>
<dbReference type="NCBIfam" id="NF003740">
    <property type="entry name" value="PRK05337.1"/>
    <property type="match status" value="1"/>
</dbReference>
<dbReference type="InterPro" id="IPR050226">
    <property type="entry name" value="NagZ_Beta-hexosaminidase"/>
</dbReference>
<dbReference type="PROSITE" id="PS00775">
    <property type="entry name" value="GLYCOSYL_HYDROL_F3"/>
    <property type="match status" value="1"/>
</dbReference>